<organism evidence="1 2">
    <name type="scientific">Sulfurospirillum diekertiae</name>
    <dbReference type="NCBI Taxonomy" id="1854492"/>
    <lineage>
        <taxon>Bacteria</taxon>
        <taxon>Pseudomonadati</taxon>
        <taxon>Campylobacterota</taxon>
        <taxon>Epsilonproteobacteria</taxon>
        <taxon>Campylobacterales</taxon>
        <taxon>Sulfurospirillaceae</taxon>
        <taxon>Sulfurospirillum</taxon>
    </lineage>
</organism>
<evidence type="ECO:0000313" key="2">
    <source>
        <dbReference type="Proteomes" id="UP000217349"/>
    </source>
</evidence>
<dbReference type="RefSeq" id="WP_096046997.1">
    <property type="nucleotide sequence ID" value="NZ_CP023275.1"/>
</dbReference>
<dbReference type="NCBIfam" id="NF047376">
    <property type="entry name" value="TAA_AbiEi"/>
    <property type="match status" value="1"/>
</dbReference>
<protein>
    <recommendedName>
        <fullName evidence="3">AbiEi antitoxin C-terminal domain-containing protein</fullName>
    </recommendedName>
</protein>
<dbReference type="KEGG" id="sulj:SJPD1_1961"/>
<evidence type="ECO:0000313" key="1">
    <source>
        <dbReference type="EMBL" id="ATB70066.1"/>
    </source>
</evidence>
<dbReference type="Proteomes" id="UP000217349">
    <property type="component" value="Chromosome"/>
</dbReference>
<dbReference type="EMBL" id="CP023275">
    <property type="protein sequence ID" value="ATB70066.1"/>
    <property type="molecule type" value="Genomic_DNA"/>
</dbReference>
<gene>
    <name evidence="1" type="ORF">SJPD1_1961</name>
</gene>
<dbReference type="AlphaFoldDB" id="A0A290HW51"/>
<evidence type="ECO:0008006" key="3">
    <source>
        <dbReference type="Google" id="ProtNLM"/>
    </source>
</evidence>
<name>A0A290HW51_9BACT</name>
<dbReference type="OrthoDB" id="3235173at2"/>
<reference evidence="2" key="1">
    <citation type="submission" date="2017-09" db="EMBL/GenBank/DDBJ databases">
        <title>The complete genome of Sulfurospirillum sp. JPD-1.</title>
        <authorList>
            <person name="Goris T."/>
        </authorList>
    </citation>
    <scope>NUCLEOTIDE SEQUENCE [LARGE SCALE GENOMIC DNA]</scope>
    <source>
        <strain evidence="2">JPD-1</strain>
    </source>
</reference>
<dbReference type="InterPro" id="IPR059220">
    <property type="entry name" value="AbiEi"/>
</dbReference>
<proteinExistence type="predicted"/>
<sequence>MTRRKFSQFLDTIDKNGVWSFGIELVKIYFPDTPNGTLIMALKRHCDSGLIVAICRGYYANPRARSFPTMPLYALPFLLRSNEQFYLSLETALSDYGLISQMPNRLVFMTTGRSQVFTTPYGIIEFVHSARNVSQFYTDCTFDKRFGFYVAEPKKAIRDAKRTNRSRDLIDLEEDKNG</sequence>
<accession>A0A290HW51</accession>